<protein>
    <submittedName>
        <fullName evidence="7">Chromatin-remodeling complexes subunit</fullName>
    </submittedName>
</protein>
<evidence type="ECO:0000313" key="8">
    <source>
        <dbReference type="Proteomes" id="UP001431209"/>
    </source>
</evidence>
<sequence>MSNRGRENDSDSLKIKIPRNLLKLEAPLFVRLEPDPAGILSKMMNEAPSNKSYLDTYNISELKSMQHEADQLHKESKDNFLMLEREFNRLNDWRASKERDSFQVSVDWKLYVYIIQHSQLQTNNIDDLIKDSEQSPSSLMVGLSPIGMQTNDLSPSMGAPTSILSSHSQNDLKDFFMNPATPTASQFDPGLTTPIMSFSSASQPRFLPDDIQITSPGSFSPDGASSASKGKTFSKKARAKDLKRGRKVIEDEDEEFHLDDETNSEVSEEEYDLTKEEEDDDTAQQETQQPLSPSNPQFIRPTTSSKEPPAHQQPTASKKRAGTKSGKKGRSKGKTNRSKGVQDPDEDDLIEEVEEEDLLAPEDPISPVTPSHSQSVSNKAAMLPTTSTPRKRSNSNTTSRGKRSSSAAGQIPQTKRKRKRINGQNQEEESVGSDDEDGTGHQQKVSRTPQGQFWDFVDSHFGFINERRLELLRECTEEDEAFKIPPLGRPNDDFDEIVVDDSKWVRSFGTVGVPESSKLDVEWSSKSAFGTFSITQRLLCSLVEENDVMSVEDILKSTDGDDGDHNDKKKRVLKTTQLSDTTLKQGIMGVWSHPPTVTIGQPKKPSTELEKLHHEESSRMQNNMKKNRLSNQLKKSTMQLLSVLKEDPGAIQNTSISSIDYDVGAMNLFEERLASELKNIGVLDEDINPATVMGVPSHHEDDEVSAELRTLQAQLRERMKPTNEKKRKIMQQILSHLDEERRSEQKYDEMRSIEEEYNRNKKKKVHV</sequence>
<evidence type="ECO:0000256" key="6">
    <source>
        <dbReference type="SAM" id="MobiDB-lite"/>
    </source>
</evidence>
<reference evidence="7 8" key="1">
    <citation type="submission" date="2024-03" db="EMBL/GenBank/DDBJ databases">
        <title>The Acrasis kona genome and developmental transcriptomes reveal deep origins of eukaryotic multicellular pathways.</title>
        <authorList>
            <person name="Sheikh S."/>
            <person name="Fu C.-J."/>
            <person name="Brown M.W."/>
            <person name="Baldauf S.L."/>
        </authorList>
    </citation>
    <scope>NUCLEOTIDE SEQUENCE [LARGE SCALE GENOMIC DNA]</scope>
    <source>
        <strain evidence="7 8">ATCC MYA-3509</strain>
    </source>
</reference>
<organism evidence="7 8">
    <name type="scientific">Acrasis kona</name>
    <dbReference type="NCBI Taxonomy" id="1008807"/>
    <lineage>
        <taxon>Eukaryota</taxon>
        <taxon>Discoba</taxon>
        <taxon>Heterolobosea</taxon>
        <taxon>Tetramitia</taxon>
        <taxon>Eutetramitia</taxon>
        <taxon>Acrasidae</taxon>
        <taxon>Acrasis</taxon>
    </lineage>
</organism>
<keyword evidence="5" id="KW-0539">Nucleus</keyword>
<dbReference type="InterPro" id="IPR019340">
    <property type="entry name" value="Histone_AcTrfase_su3"/>
</dbReference>
<comment type="subcellular location">
    <subcellularLocation>
        <location evidence="1">Nucleus</location>
    </subcellularLocation>
</comment>
<dbReference type="Proteomes" id="UP001431209">
    <property type="component" value="Unassembled WGS sequence"/>
</dbReference>
<evidence type="ECO:0000256" key="4">
    <source>
        <dbReference type="ARBA" id="ARBA00023163"/>
    </source>
</evidence>
<feature type="compositionally biased region" description="Basic residues" evidence="6">
    <location>
        <begin position="232"/>
        <end position="246"/>
    </location>
</feature>
<dbReference type="GO" id="GO:0000124">
    <property type="term" value="C:SAGA complex"/>
    <property type="evidence" value="ECO:0007669"/>
    <property type="project" value="TreeGrafter"/>
</dbReference>
<accession>A0AAW2YW01</accession>
<feature type="compositionally biased region" description="Polar residues" evidence="6">
    <location>
        <begin position="212"/>
        <end position="231"/>
    </location>
</feature>
<evidence type="ECO:0000313" key="7">
    <source>
        <dbReference type="EMBL" id="KAL0480960.1"/>
    </source>
</evidence>
<feature type="compositionally biased region" description="Acidic residues" evidence="6">
    <location>
        <begin position="343"/>
        <end position="360"/>
    </location>
</feature>
<dbReference type="EMBL" id="JAOPGA020000708">
    <property type="protein sequence ID" value="KAL0480960.1"/>
    <property type="molecule type" value="Genomic_DNA"/>
</dbReference>
<dbReference type="Pfam" id="PF10198">
    <property type="entry name" value="Ada3"/>
    <property type="match status" value="1"/>
</dbReference>
<keyword evidence="3" id="KW-0805">Transcription regulation</keyword>
<feature type="compositionally biased region" description="Polar residues" evidence="6">
    <location>
        <begin position="440"/>
        <end position="449"/>
    </location>
</feature>
<dbReference type="GO" id="GO:0005634">
    <property type="term" value="C:nucleus"/>
    <property type="evidence" value="ECO:0007669"/>
    <property type="project" value="UniProtKB-SubCell"/>
</dbReference>
<feature type="compositionally biased region" description="Basic residues" evidence="6">
    <location>
        <begin position="317"/>
        <end position="337"/>
    </location>
</feature>
<evidence type="ECO:0000256" key="1">
    <source>
        <dbReference type="ARBA" id="ARBA00004123"/>
    </source>
</evidence>
<dbReference type="GO" id="GO:0006357">
    <property type="term" value="P:regulation of transcription by RNA polymerase II"/>
    <property type="evidence" value="ECO:0007669"/>
    <property type="project" value="TreeGrafter"/>
</dbReference>
<evidence type="ECO:0000256" key="2">
    <source>
        <dbReference type="ARBA" id="ARBA00005330"/>
    </source>
</evidence>
<comment type="caution">
    <text evidence="7">The sequence shown here is derived from an EMBL/GenBank/DDBJ whole genome shotgun (WGS) entry which is preliminary data.</text>
</comment>
<proteinExistence type="inferred from homology"/>
<feature type="compositionally biased region" description="Acidic residues" evidence="6">
    <location>
        <begin position="426"/>
        <end position="437"/>
    </location>
</feature>
<name>A0AAW2YW01_9EUKA</name>
<feature type="compositionally biased region" description="Polar residues" evidence="6">
    <location>
        <begin position="290"/>
        <end position="306"/>
    </location>
</feature>
<dbReference type="AlphaFoldDB" id="A0AAW2YW01"/>
<dbReference type="PANTHER" id="PTHR13556">
    <property type="entry name" value="TRANSCRIPTIONAL ADAPTER 3-RELATED"/>
    <property type="match status" value="1"/>
</dbReference>
<feature type="compositionally biased region" description="Acidic residues" evidence="6">
    <location>
        <begin position="250"/>
        <end position="283"/>
    </location>
</feature>
<gene>
    <name evidence="7" type="ORF">AKO1_013592</name>
</gene>
<dbReference type="GO" id="GO:0003713">
    <property type="term" value="F:transcription coactivator activity"/>
    <property type="evidence" value="ECO:0007669"/>
    <property type="project" value="TreeGrafter"/>
</dbReference>
<keyword evidence="4" id="KW-0804">Transcription</keyword>
<dbReference type="PANTHER" id="PTHR13556:SF2">
    <property type="entry name" value="TRANSCRIPTIONAL ADAPTER 3"/>
    <property type="match status" value="1"/>
</dbReference>
<comment type="similarity">
    <text evidence="2">Belongs to the NGG1 family.</text>
</comment>
<feature type="compositionally biased region" description="Polar residues" evidence="6">
    <location>
        <begin position="368"/>
        <end position="413"/>
    </location>
</feature>
<keyword evidence="8" id="KW-1185">Reference proteome</keyword>
<evidence type="ECO:0000256" key="3">
    <source>
        <dbReference type="ARBA" id="ARBA00023015"/>
    </source>
</evidence>
<evidence type="ECO:0000256" key="5">
    <source>
        <dbReference type="ARBA" id="ARBA00023242"/>
    </source>
</evidence>
<feature type="region of interest" description="Disordered" evidence="6">
    <location>
        <begin position="198"/>
        <end position="449"/>
    </location>
</feature>